<dbReference type="PANTHER" id="PTHR37984:SF12">
    <property type="entry name" value="RIBONUCLEASE H"/>
    <property type="match status" value="1"/>
</dbReference>
<dbReference type="SUPFAM" id="SSF56672">
    <property type="entry name" value="DNA/RNA polymerases"/>
    <property type="match status" value="1"/>
</dbReference>
<keyword evidence="4" id="KW-0863">Zinc-finger</keyword>
<dbReference type="PROSITE" id="PS50994">
    <property type="entry name" value="INTEGRASE"/>
    <property type="match status" value="1"/>
</dbReference>
<feature type="compositionally biased region" description="Basic and acidic residues" evidence="5">
    <location>
        <begin position="1342"/>
        <end position="1359"/>
    </location>
</feature>
<dbReference type="PANTHER" id="PTHR37984">
    <property type="entry name" value="PROTEIN CBG26694"/>
    <property type="match status" value="1"/>
</dbReference>
<feature type="domain" description="CCHC-type" evidence="6">
    <location>
        <begin position="250"/>
        <end position="264"/>
    </location>
</feature>
<dbReference type="RefSeq" id="XP_060543767.1">
    <property type="nucleotide sequence ID" value="XM_060687784.1"/>
</dbReference>
<evidence type="ECO:0000259" key="7">
    <source>
        <dbReference type="PROSITE" id="PS50878"/>
    </source>
</evidence>
<dbReference type="InterPro" id="IPR043128">
    <property type="entry name" value="Rev_trsase/Diguanyl_cyclase"/>
</dbReference>
<keyword evidence="4" id="KW-0862">Zinc</keyword>
<dbReference type="GeneID" id="132710746"/>
<evidence type="ECO:0000256" key="1">
    <source>
        <dbReference type="ARBA" id="ARBA00010879"/>
    </source>
</evidence>
<dbReference type="CDD" id="cd09274">
    <property type="entry name" value="RNase_HI_RT_Ty3"/>
    <property type="match status" value="1"/>
</dbReference>
<dbReference type="Gene3D" id="3.10.20.370">
    <property type="match status" value="1"/>
</dbReference>
<feature type="compositionally biased region" description="Basic and acidic residues" evidence="5">
    <location>
        <begin position="217"/>
        <end position="241"/>
    </location>
</feature>
<dbReference type="InterPro" id="IPR021109">
    <property type="entry name" value="Peptidase_aspartic_dom_sf"/>
</dbReference>
<reference evidence="10" key="1">
    <citation type="submission" date="2025-08" db="UniProtKB">
        <authorList>
            <consortium name="RefSeq"/>
        </authorList>
    </citation>
    <scope>IDENTIFICATION</scope>
    <source>
        <tissue evidence="10">Blood</tissue>
    </source>
</reference>
<evidence type="ECO:0000259" key="6">
    <source>
        <dbReference type="PROSITE" id="PS50158"/>
    </source>
</evidence>
<evidence type="ECO:0000256" key="3">
    <source>
        <dbReference type="ARBA" id="ARBA00039658"/>
    </source>
</evidence>
<keyword evidence="9" id="KW-1185">Reference proteome</keyword>
<evidence type="ECO:0000259" key="8">
    <source>
        <dbReference type="PROSITE" id="PS50994"/>
    </source>
</evidence>
<gene>
    <name evidence="10" type="primary">LOC132710746</name>
</gene>
<protein>
    <recommendedName>
        <fullName evidence="3">Gypsy retrotransposon integrase-like protein 1</fullName>
        <ecNumber evidence="2">3.1.26.4</ecNumber>
    </recommendedName>
</protein>
<evidence type="ECO:0000256" key="2">
    <source>
        <dbReference type="ARBA" id="ARBA00012180"/>
    </source>
</evidence>
<dbReference type="InterPro" id="IPR001878">
    <property type="entry name" value="Znf_CCHC"/>
</dbReference>
<proteinExistence type="inferred from homology"/>
<dbReference type="PROSITE" id="PS50158">
    <property type="entry name" value="ZF_CCHC"/>
    <property type="match status" value="1"/>
</dbReference>
<dbReference type="Pfam" id="PF00665">
    <property type="entry name" value="rve"/>
    <property type="match status" value="1"/>
</dbReference>
<comment type="similarity">
    <text evidence="1">Belongs to the beta type-B retroviral polymerase family. HERV class-II K(HML-2) pol subfamily.</text>
</comment>
<evidence type="ECO:0000313" key="10">
    <source>
        <dbReference type="RefSeq" id="XP_060543767.1"/>
    </source>
</evidence>
<dbReference type="Pfam" id="PF17919">
    <property type="entry name" value="RT_RNaseH_2"/>
    <property type="match status" value="1"/>
</dbReference>
<sequence>MASAEVTLPALAPFRPGKDKWKSYVVKFRQYLRGNNIRDADDDRKKGIFLANCGSEVLDMAIDLVAPRDIEEVPWTDLLQILEEHYAPTGTPVANRFTFHQRDQKEGETIKEFVAALRQIAASCEFDHVDNAIADRVVFGMRDRGLQKKFLSRKKLVLKDVVEEATASEISEKAAAAVSRAKGIHKIRSTTQSSTEDSAAGSESEEESTVHKVSRPPRRETAQKSYKGERCASCRGDHPRASCKWRDATCRRCNRRGHIAEACRAEEPAPEPSSHRPRENREDNARASRRSSYQSRRGESDGNRRRAVHQTTIHLPDDDDTATKCHATVLLEGTPCSMEVDSGSVYSIMDWKNLKRIKPDVRKKDLRPLRSRLVDFGGNHIGVLGRALLHVSYQEFQGNLPITIVEHDRPTLLGMEWFKPLGLGIVGVNQIRQDELDTLLEEFKEVFDGKLGKFVGKPISFNLDKTITPIRLKPRRVPFALRPKVDAQLDKLIAQGVLEPIDHAAWETPIVTPMKHDGSVRICADYKCSINKALSQSAYPVPVVQHLLHSLGSGTIFAKLDLAQAYQQLPVDEKTAEAQTIVTHRGAFKCNRLQFGVSAAPGIFQSMMERLLQGIPGVVPYFDDVLISGHSKTQLLERLKQVLRRFKEKGLRVRRDKCIIGVQEVEFLGYLIDGTGIHPTKAKVRAIHEAPAPKNKAELQAFLGLLNFYAVFLKQKATAAEPLHRLLGKAVPWRWGTEEENAFKTIKGLLSSDSVLIQYHETLPLLLTCDASPYGIGAVLSHQLPNGSEAPIAYFSKTMSSTERNYSQLDKEALAIVAGVKRFHEYLYGRNFTVITDHKPLLGLLAGDKPTPGYMSPRMTRWAIFLAGYAYRLIHKPGKTIGNADALSRCPSKEPVEDPAPTISLLHIDADRDCPVTSADVATHTQRDPILKQVRSWVLRGWPAEKPAEKFSPFARKQQELSTMKGCILWGDRVLIPSALQKKTLETLHNGHPGIVRMKGLARSYVWWPSLDKDIEEWVARCDPCQEVRPAPAQTPVSEWEMPSSPWARIHIDFAGPMQGHYLLIVVDAFSKWLEVIPMASTTSEATIRALRRLFATHGLPDVLVSDNGPQLTSKAMEEFLAGLGIRHALTAFYRPAGNGQAERMVRLTKETLTKMGPGDWQERIDNFLLTQHITPHATTKKSPAELLMGRRLRSPLDRLHPQYNPEVTATASRPLRAFTIGDPVFALNFNGSPKWLKGRIESTTGPKSYRVELEDGQVCRRHIDQLRKRWRGSEGNQPDGVGLPHPDEVGLQHPDEVGLQHPGRADLQHSGEVGLPHPDEAGLQHPGEAGHRPPDEAGQAHSHEIPQRRSRAVDRDLSQEGWHPQPGKVGIRHSMERDRHNSQGVDRDPPREGGSHPSSDEGQQRPCQGDQRSRQVDRGQPHGGGAQQATQAGQRPTGKGDPNQHPDRVDQHQPCKVDQHHSSKEGAHHPGQVEQHHPSEVGQHQPCEASQLQPSRGDEHHPGEVDHTGQRQRREPNETPTDLPGFGRHPPDSSVVPPRGSRFSRRGKDQRLQRELPDVAAGGAGTDPAHSTAGAPATPTGEPGRTGASPAQAGGEAQTELRRSSRASRRPAYLRDFVTYINCDGHFSD</sequence>
<feature type="domain" description="Integrase catalytic" evidence="8">
    <location>
        <begin position="1042"/>
        <end position="1192"/>
    </location>
</feature>
<feature type="compositionally biased region" description="Basic and acidic residues" evidence="5">
    <location>
        <begin position="1547"/>
        <end position="1558"/>
    </location>
</feature>
<dbReference type="InterPro" id="IPR012337">
    <property type="entry name" value="RNaseH-like_sf"/>
</dbReference>
<evidence type="ECO:0000313" key="9">
    <source>
        <dbReference type="Proteomes" id="UP001652622"/>
    </source>
</evidence>
<feature type="compositionally biased region" description="Basic and acidic residues" evidence="5">
    <location>
        <begin position="1412"/>
        <end position="1421"/>
    </location>
</feature>
<dbReference type="InterPro" id="IPR050951">
    <property type="entry name" value="Retrovirus_Pol_polyprotein"/>
</dbReference>
<dbReference type="Gene3D" id="3.10.10.10">
    <property type="entry name" value="HIV Type 1 Reverse Transcriptase, subunit A, domain 1"/>
    <property type="match status" value="1"/>
</dbReference>
<feature type="compositionally biased region" description="Low complexity" evidence="5">
    <location>
        <begin position="1428"/>
        <end position="1438"/>
    </location>
</feature>
<dbReference type="InterPro" id="IPR001584">
    <property type="entry name" value="Integrase_cat-core"/>
</dbReference>
<feature type="compositionally biased region" description="Basic and acidic residues" evidence="5">
    <location>
        <begin position="1318"/>
        <end position="1336"/>
    </location>
</feature>
<feature type="compositionally biased region" description="Low complexity" evidence="5">
    <location>
        <begin position="193"/>
        <end position="202"/>
    </location>
</feature>
<dbReference type="Pfam" id="PF00078">
    <property type="entry name" value="RVT_1"/>
    <property type="match status" value="1"/>
</dbReference>
<evidence type="ECO:0000256" key="4">
    <source>
        <dbReference type="PROSITE-ProRule" id="PRU00047"/>
    </source>
</evidence>
<dbReference type="Gene3D" id="1.10.340.70">
    <property type="match status" value="1"/>
</dbReference>
<feature type="compositionally biased region" description="Basic and acidic residues" evidence="5">
    <location>
        <begin position="1286"/>
        <end position="1310"/>
    </location>
</feature>
<feature type="domain" description="Reverse transcriptase" evidence="7">
    <location>
        <begin position="461"/>
        <end position="672"/>
    </location>
</feature>
<dbReference type="CDD" id="cd01647">
    <property type="entry name" value="RT_LTR"/>
    <property type="match status" value="1"/>
</dbReference>
<feature type="compositionally biased region" description="Basic and acidic residues" evidence="5">
    <location>
        <begin position="1443"/>
        <end position="1469"/>
    </location>
</feature>
<dbReference type="PROSITE" id="PS50878">
    <property type="entry name" value="RT_POL"/>
    <property type="match status" value="1"/>
</dbReference>
<feature type="compositionally biased region" description="Basic and acidic residues" evidence="5">
    <location>
        <begin position="1374"/>
        <end position="1404"/>
    </location>
</feature>
<dbReference type="SUPFAM" id="SSF53098">
    <property type="entry name" value="Ribonuclease H-like"/>
    <property type="match status" value="1"/>
</dbReference>
<dbReference type="Pfam" id="PF17921">
    <property type="entry name" value="Integrase_H2C2"/>
    <property type="match status" value="1"/>
</dbReference>
<feature type="compositionally biased region" description="Basic and acidic residues" evidence="5">
    <location>
        <begin position="1497"/>
        <end position="1518"/>
    </location>
</feature>
<keyword evidence="4" id="KW-0479">Metal-binding</keyword>
<dbReference type="InterPro" id="IPR000477">
    <property type="entry name" value="RT_dom"/>
</dbReference>
<organism evidence="9 10">
    <name type="scientific">Pantherophis guttatus</name>
    <name type="common">Corn snake</name>
    <name type="synonym">Elaphe guttata</name>
    <dbReference type="NCBI Taxonomy" id="94885"/>
    <lineage>
        <taxon>Eukaryota</taxon>
        <taxon>Metazoa</taxon>
        <taxon>Chordata</taxon>
        <taxon>Craniata</taxon>
        <taxon>Vertebrata</taxon>
        <taxon>Euteleostomi</taxon>
        <taxon>Lepidosauria</taxon>
        <taxon>Squamata</taxon>
        <taxon>Bifurcata</taxon>
        <taxon>Unidentata</taxon>
        <taxon>Episquamata</taxon>
        <taxon>Toxicofera</taxon>
        <taxon>Serpentes</taxon>
        <taxon>Colubroidea</taxon>
        <taxon>Colubridae</taxon>
        <taxon>Colubrinae</taxon>
        <taxon>Pantherophis</taxon>
    </lineage>
</organism>
<dbReference type="Gene3D" id="3.30.420.10">
    <property type="entry name" value="Ribonuclease H-like superfamily/Ribonuclease H"/>
    <property type="match status" value="1"/>
</dbReference>
<accession>A0ABM3Z5W6</accession>
<dbReference type="InterPro" id="IPR043502">
    <property type="entry name" value="DNA/RNA_pol_sf"/>
</dbReference>
<feature type="region of interest" description="Disordered" evidence="5">
    <location>
        <begin position="1270"/>
        <end position="1614"/>
    </location>
</feature>
<feature type="compositionally biased region" description="Basic and acidic residues" evidence="5">
    <location>
        <begin position="264"/>
        <end position="286"/>
    </location>
</feature>
<dbReference type="Proteomes" id="UP001652622">
    <property type="component" value="Unplaced"/>
</dbReference>
<dbReference type="InterPro" id="IPR041577">
    <property type="entry name" value="RT_RNaseH_2"/>
</dbReference>
<dbReference type="SUPFAM" id="SSF50630">
    <property type="entry name" value="Acid proteases"/>
    <property type="match status" value="1"/>
</dbReference>
<feature type="region of interest" description="Disordered" evidence="5">
    <location>
        <begin position="264"/>
        <end position="308"/>
    </location>
</feature>
<dbReference type="EC" id="3.1.26.4" evidence="2"/>
<feature type="region of interest" description="Disordered" evidence="5">
    <location>
        <begin position="180"/>
        <end position="241"/>
    </location>
</feature>
<name>A0ABM3Z5W6_PANGU</name>
<evidence type="ECO:0000256" key="5">
    <source>
        <dbReference type="SAM" id="MobiDB-lite"/>
    </source>
</evidence>
<dbReference type="Gene3D" id="3.30.70.270">
    <property type="match status" value="2"/>
</dbReference>
<dbReference type="InterPro" id="IPR036397">
    <property type="entry name" value="RNaseH_sf"/>
</dbReference>
<dbReference type="Gene3D" id="2.40.70.10">
    <property type="entry name" value="Acid Proteases"/>
    <property type="match status" value="1"/>
</dbReference>
<dbReference type="InterPro" id="IPR041588">
    <property type="entry name" value="Integrase_H2C2"/>
</dbReference>